<proteinExistence type="predicted"/>
<dbReference type="InterPro" id="IPR041373">
    <property type="entry name" value="RT_RNaseH"/>
</dbReference>
<evidence type="ECO:0000259" key="7">
    <source>
        <dbReference type="Pfam" id="PF17917"/>
    </source>
</evidence>
<dbReference type="GO" id="GO:0004519">
    <property type="term" value="F:endonuclease activity"/>
    <property type="evidence" value="ECO:0007669"/>
    <property type="project" value="UniProtKB-KW"/>
</dbReference>
<dbReference type="GO" id="GO:0016787">
    <property type="term" value="F:hydrolase activity"/>
    <property type="evidence" value="ECO:0007669"/>
    <property type="project" value="UniProtKB-KW"/>
</dbReference>
<reference evidence="9" key="1">
    <citation type="submission" date="2011-05" db="EMBL/GenBank/DDBJ databases">
        <authorList>
            <person name="Richards S.R."/>
            <person name="Qu J."/>
            <person name="Jiang H."/>
            <person name="Jhangiani S.N."/>
            <person name="Agravi P."/>
            <person name="Goodspeed R."/>
            <person name="Gross S."/>
            <person name="Mandapat C."/>
            <person name="Jackson L."/>
            <person name="Mathew T."/>
            <person name="Pu L."/>
            <person name="Thornton R."/>
            <person name="Saada N."/>
            <person name="Wilczek-Boney K.B."/>
            <person name="Lee S."/>
            <person name="Kovar C."/>
            <person name="Wu Y."/>
            <person name="Scherer S.E."/>
            <person name="Worley K.C."/>
            <person name="Muzny D.M."/>
            <person name="Gibbs R."/>
        </authorList>
    </citation>
    <scope>NUCLEOTIDE SEQUENCE</scope>
    <source>
        <strain evidence="9">Brora</strain>
    </source>
</reference>
<dbReference type="PhylomeDB" id="T1IKP0"/>
<sequence length="258" mass="29149">MRRVGLLPDAHAGLFKCKFLPHLVIPYASENDESQGTKINSLLMNQDIKLDSLDWDEKLVAGSNCTADQKLMLREVLADRFRPYLEYTTFILESDAQALKWLMSTPEPSGRFGCWAVKIQCGAFKILYRQGIQNKIADALSRAQLPVTEIPITDHVEETEVTQFWPDWSGNPSNPVQKISEKSEYFCNVGVKFCPDKSCKDLSKQEGGGEVDEPETLHSALTEILNDIPPTRSDIIEAQRSDPVWKKIRNYLNGSEEV</sequence>
<keyword evidence="5" id="KW-0378">Hydrolase</keyword>
<evidence type="ECO:0000313" key="8">
    <source>
        <dbReference type="EnsemblMetazoa" id="SMAR001492-PA"/>
    </source>
</evidence>
<dbReference type="Proteomes" id="UP000014500">
    <property type="component" value="Unassembled WGS sequence"/>
</dbReference>
<dbReference type="HOGENOM" id="CLU_1316893_0_0_1"/>
<dbReference type="GO" id="GO:0003964">
    <property type="term" value="F:RNA-directed DNA polymerase activity"/>
    <property type="evidence" value="ECO:0007669"/>
    <property type="project" value="UniProtKB-KW"/>
</dbReference>
<dbReference type="AlphaFoldDB" id="T1IKP0"/>
<evidence type="ECO:0000313" key="9">
    <source>
        <dbReference type="Proteomes" id="UP000014500"/>
    </source>
</evidence>
<evidence type="ECO:0000256" key="3">
    <source>
        <dbReference type="ARBA" id="ARBA00022722"/>
    </source>
</evidence>
<keyword evidence="9" id="KW-1185">Reference proteome</keyword>
<accession>T1IKP0</accession>
<keyword evidence="6" id="KW-0695">RNA-directed DNA polymerase</keyword>
<keyword evidence="4" id="KW-0255">Endonuclease</keyword>
<keyword evidence="2" id="KW-0548">Nucleotidyltransferase</keyword>
<keyword evidence="1" id="KW-0808">Transferase</keyword>
<dbReference type="Pfam" id="PF17917">
    <property type="entry name" value="RT_RNaseH"/>
    <property type="match status" value="1"/>
</dbReference>
<keyword evidence="3" id="KW-0540">Nuclease</keyword>
<evidence type="ECO:0000256" key="1">
    <source>
        <dbReference type="ARBA" id="ARBA00022679"/>
    </source>
</evidence>
<evidence type="ECO:0000256" key="5">
    <source>
        <dbReference type="ARBA" id="ARBA00022801"/>
    </source>
</evidence>
<name>T1IKP0_STRMM</name>
<dbReference type="EnsemblMetazoa" id="SMAR001492-RA">
    <property type="protein sequence ID" value="SMAR001492-PA"/>
    <property type="gene ID" value="SMAR001492"/>
</dbReference>
<feature type="domain" description="Reverse transcriptase RNase H-like" evidence="7">
    <location>
        <begin position="79"/>
        <end position="120"/>
    </location>
</feature>
<dbReference type="EMBL" id="JH430588">
    <property type="status" value="NOT_ANNOTATED_CDS"/>
    <property type="molecule type" value="Genomic_DNA"/>
</dbReference>
<dbReference type="STRING" id="126957.T1IKP0"/>
<reference evidence="8" key="2">
    <citation type="submission" date="2015-02" db="UniProtKB">
        <authorList>
            <consortium name="EnsemblMetazoa"/>
        </authorList>
    </citation>
    <scope>IDENTIFICATION</scope>
</reference>
<evidence type="ECO:0000256" key="6">
    <source>
        <dbReference type="ARBA" id="ARBA00022918"/>
    </source>
</evidence>
<evidence type="ECO:0000256" key="4">
    <source>
        <dbReference type="ARBA" id="ARBA00022759"/>
    </source>
</evidence>
<protein>
    <recommendedName>
        <fullName evidence="7">Reverse transcriptase RNase H-like domain-containing protein</fullName>
    </recommendedName>
</protein>
<organism evidence="8 9">
    <name type="scientific">Strigamia maritima</name>
    <name type="common">European centipede</name>
    <name type="synonym">Geophilus maritimus</name>
    <dbReference type="NCBI Taxonomy" id="126957"/>
    <lineage>
        <taxon>Eukaryota</taxon>
        <taxon>Metazoa</taxon>
        <taxon>Ecdysozoa</taxon>
        <taxon>Arthropoda</taxon>
        <taxon>Myriapoda</taxon>
        <taxon>Chilopoda</taxon>
        <taxon>Pleurostigmophora</taxon>
        <taxon>Geophilomorpha</taxon>
        <taxon>Linotaeniidae</taxon>
        <taxon>Strigamia</taxon>
    </lineage>
</organism>
<evidence type="ECO:0000256" key="2">
    <source>
        <dbReference type="ARBA" id="ARBA00022695"/>
    </source>
</evidence>